<feature type="non-terminal residue" evidence="1">
    <location>
        <position position="1"/>
    </location>
</feature>
<feature type="non-terminal residue" evidence="1">
    <location>
        <position position="157"/>
    </location>
</feature>
<dbReference type="GeneID" id="9056261"/>
<organism evidence="2">
    <name type="scientific">Perkinsus marinus (strain ATCC 50983 / TXsc)</name>
    <dbReference type="NCBI Taxonomy" id="423536"/>
    <lineage>
        <taxon>Eukaryota</taxon>
        <taxon>Sar</taxon>
        <taxon>Alveolata</taxon>
        <taxon>Perkinsozoa</taxon>
        <taxon>Perkinsea</taxon>
        <taxon>Perkinsida</taxon>
        <taxon>Perkinsidae</taxon>
        <taxon>Perkinsus</taxon>
    </lineage>
</organism>
<gene>
    <name evidence="1" type="ORF">Pmar_PMAR004948</name>
</gene>
<name>C5KWV9_PERM5</name>
<protein>
    <submittedName>
        <fullName evidence="1">Uncharacterized protein</fullName>
    </submittedName>
</protein>
<dbReference type="InParanoid" id="C5KWV9"/>
<dbReference type="AlphaFoldDB" id="C5KWV9"/>
<dbReference type="OMA" id="WMATELR"/>
<proteinExistence type="predicted"/>
<dbReference type="Proteomes" id="UP000007800">
    <property type="component" value="Unassembled WGS sequence"/>
</dbReference>
<reference evidence="1 2" key="1">
    <citation type="submission" date="2008-07" db="EMBL/GenBank/DDBJ databases">
        <authorList>
            <person name="El-Sayed N."/>
            <person name="Caler E."/>
            <person name="Inman J."/>
            <person name="Amedeo P."/>
            <person name="Hass B."/>
            <person name="Wortman J."/>
        </authorList>
    </citation>
    <scope>NUCLEOTIDE SEQUENCE [LARGE SCALE GENOMIC DNA]</scope>
    <source>
        <strain evidence="2">ATCC 50983 / TXsc</strain>
    </source>
</reference>
<dbReference type="RefSeq" id="XP_002779239.1">
    <property type="nucleotide sequence ID" value="XM_002779193.1"/>
</dbReference>
<dbReference type="EMBL" id="GG677089">
    <property type="protein sequence ID" value="EER11034.1"/>
    <property type="molecule type" value="Genomic_DNA"/>
</dbReference>
<evidence type="ECO:0000313" key="1">
    <source>
        <dbReference type="EMBL" id="EER11034.1"/>
    </source>
</evidence>
<keyword evidence="2" id="KW-1185">Reference proteome</keyword>
<sequence>TTPEEDKVVQSLLLKLENQGWKPVPYAPGFDFRIRRLLPVEVIDVAGQAGVCELKFPEASKANGRSGQNSRYSDKLYRRLTDSRKAIFSGLVQEYLQKRWWLPTEGMNTKGNDLTANVFLLGGEEGSKRKPRLVCDFRLANASLPRVSGKVPSSWET</sequence>
<accession>C5KWV9</accession>
<evidence type="ECO:0000313" key="2">
    <source>
        <dbReference type="Proteomes" id="UP000007800"/>
    </source>
</evidence>